<feature type="transmembrane region" description="Helical" evidence="6">
    <location>
        <begin position="105"/>
        <end position="123"/>
    </location>
</feature>
<gene>
    <name evidence="7" type="ORF">GCM10022286_09220</name>
</gene>
<evidence type="ECO:0000256" key="2">
    <source>
        <dbReference type="ARBA" id="ARBA00022475"/>
    </source>
</evidence>
<keyword evidence="3 6" id="KW-0812">Transmembrane</keyword>
<keyword evidence="2" id="KW-1003">Cell membrane</keyword>
<dbReference type="EMBL" id="BAABBV010000001">
    <property type="protein sequence ID" value="GAA4157517.1"/>
    <property type="molecule type" value="Genomic_DNA"/>
</dbReference>
<dbReference type="SUPFAM" id="SSF103473">
    <property type="entry name" value="MFS general substrate transporter"/>
    <property type="match status" value="1"/>
</dbReference>
<dbReference type="InterPro" id="IPR036259">
    <property type="entry name" value="MFS_trans_sf"/>
</dbReference>
<feature type="transmembrane region" description="Helical" evidence="6">
    <location>
        <begin position="229"/>
        <end position="251"/>
    </location>
</feature>
<comment type="caution">
    <text evidence="7">The sequence shown here is derived from an EMBL/GenBank/DDBJ whole genome shotgun (WGS) entry which is preliminary data.</text>
</comment>
<evidence type="ECO:0000256" key="5">
    <source>
        <dbReference type="ARBA" id="ARBA00023136"/>
    </source>
</evidence>
<dbReference type="PANTHER" id="PTHR23513">
    <property type="entry name" value="INTEGRAL MEMBRANE EFFLUX PROTEIN-RELATED"/>
    <property type="match status" value="1"/>
</dbReference>
<evidence type="ECO:0000313" key="7">
    <source>
        <dbReference type="EMBL" id="GAA4157517.1"/>
    </source>
</evidence>
<dbReference type="CDD" id="cd06173">
    <property type="entry name" value="MFS_MefA_like"/>
    <property type="match status" value="1"/>
</dbReference>
<dbReference type="Proteomes" id="UP001415169">
    <property type="component" value="Unassembled WGS sequence"/>
</dbReference>
<keyword evidence="5 6" id="KW-0472">Membrane</keyword>
<protein>
    <submittedName>
        <fullName evidence="7">MFS transporter</fullName>
    </submittedName>
</protein>
<feature type="transmembrane region" description="Helical" evidence="6">
    <location>
        <begin position="263"/>
        <end position="284"/>
    </location>
</feature>
<feature type="transmembrane region" description="Helical" evidence="6">
    <location>
        <begin position="79"/>
        <end position="99"/>
    </location>
</feature>
<evidence type="ECO:0000256" key="3">
    <source>
        <dbReference type="ARBA" id="ARBA00022692"/>
    </source>
</evidence>
<name>A0ABP7ZGU0_9MICO</name>
<feature type="transmembrane region" description="Helical" evidence="6">
    <location>
        <begin position="175"/>
        <end position="196"/>
    </location>
</feature>
<keyword evidence="8" id="KW-1185">Reference proteome</keyword>
<evidence type="ECO:0000313" key="8">
    <source>
        <dbReference type="Proteomes" id="UP001415169"/>
    </source>
</evidence>
<sequence>MVSSPVLAPLRHASFRWLASARTINQLGTAIAPIALAFAVLDLGYSAAQLGIVVAARSIPNVALLLVGGVLADRMPRPTVLVGSSALSFLSQGAVAVLVLEHAHAFGWLIALSAANGAFAAIARPASSAITRETVPLERLRGAIVLLRLGTNVAAAAGAAGGAVVVAWIGSGWGIAVDAATFALSGICFAVMELALRRDRAAAPATPPECQHPIRDLIDGWREFTSHEWIWVIVAQFLVLNACYGGILSVLGPVIADASFGRAWWGPIVGAESIGFVVGGFVAMRWQPRRAVGAGVAVLLLCALPLAALGLLPSVPLLVALFFVGGLATEQFEVAWDAGLQHHVPADRLARVYSYDALGSFAAIPLGQIAAGPLATAFGTREVMVGTAVVTVVVTLAALSRRSVRTITND</sequence>
<dbReference type="RefSeq" id="WP_425554988.1">
    <property type="nucleotide sequence ID" value="NZ_BAABBV010000001.1"/>
</dbReference>
<feature type="transmembrane region" description="Helical" evidence="6">
    <location>
        <begin position="47"/>
        <end position="72"/>
    </location>
</feature>
<dbReference type="InterPro" id="IPR011701">
    <property type="entry name" value="MFS"/>
</dbReference>
<reference evidence="7" key="1">
    <citation type="journal article" date="2014" name="Int. J. Syst. Evol. Microbiol.">
        <title>Complete genome of a new Firmicutes species belonging to the dominant human colonic microbiota ('Ruminococcus bicirculans') reveals two chromosomes and a selective capacity to utilize plant glucans.</title>
        <authorList>
            <consortium name="NISC Comparative Sequencing Program"/>
            <person name="Wegmann U."/>
            <person name="Louis P."/>
            <person name="Goesmann A."/>
            <person name="Henrissat B."/>
            <person name="Duncan S.H."/>
            <person name="Flint H.J."/>
        </authorList>
    </citation>
    <scope>NUCLEOTIDE SEQUENCE</scope>
    <source>
        <strain evidence="7">JCM 17590</strain>
    </source>
</reference>
<accession>A0ABP7ZGU0</accession>
<feature type="transmembrane region" description="Helical" evidence="6">
    <location>
        <begin position="291"/>
        <end position="312"/>
    </location>
</feature>
<evidence type="ECO:0000256" key="6">
    <source>
        <dbReference type="SAM" id="Phobius"/>
    </source>
</evidence>
<feature type="transmembrane region" description="Helical" evidence="6">
    <location>
        <begin position="383"/>
        <end position="400"/>
    </location>
</feature>
<dbReference type="PANTHER" id="PTHR23513:SF11">
    <property type="entry name" value="STAPHYLOFERRIN A TRANSPORTER"/>
    <property type="match status" value="1"/>
</dbReference>
<organism evidence="7 8">
    <name type="scientific">Gryllotalpicola daejeonensis</name>
    <dbReference type="NCBI Taxonomy" id="993087"/>
    <lineage>
        <taxon>Bacteria</taxon>
        <taxon>Bacillati</taxon>
        <taxon>Actinomycetota</taxon>
        <taxon>Actinomycetes</taxon>
        <taxon>Micrococcales</taxon>
        <taxon>Microbacteriaceae</taxon>
        <taxon>Gryllotalpicola</taxon>
    </lineage>
</organism>
<feature type="transmembrane region" description="Helical" evidence="6">
    <location>
        <begin position="144"/>
        <end position="169"/>
    </location>
</feature>
<dbReference type="Pfam" id="PF07690">
    <property type="entry name" value="MFS_1"/>
    <property type="match status" value="1"/>
</dbReference>
<evidence type="ECO:0000256" key="4">
    <source>
        <dbReference type="ARBA" id="ARBA00022989"/>
    </source>
</evidence>
<keyword evidence="4 6" id="KW-1133">Transmembrane helix</keyword>
<evidence type="ECO:0000256" key="1">
    <source>
        <dbReference type="ARBA" id="ARBA00004651"/>
    </source>
</evidence>
<dbReference type="Gene3D" id="1.20.1250.20">
    <property type="entry name" value="MFS general substrate transporter like domains"/>
    <property type="match status" value="1"/>
</dbReference>
<proteinExistence type="predicted"/>
<comment type="subcellular location">
    <subcellularLocation>
        <location evidence="1">Cell membrane</location>
        <topology evidence="1">Multi-pass membrane protein</topology>
    </subcellularLocation>
</comment>
<reference evidence="7" key="2">
    <citation type="submission" date="2023-12" db="EMBL/GenBank/DDBJ databases">
        <authorList>
            <person name="Sun Q."/>
            <person name="Inoue M."/>
        </authorList>
    </citation>
    <scope>NUCLEOTIDE SEQUENCE</scope>
    <source>
        <strain evidence="7">JCM 17590</strain>
    </source>
</reference>